<reference evidence="1" key="1">
    <citation type="submission" date="2020-05" db="EMBL/GenBank/DDBJ databases">
        <title>Phylogenomic resolution of chytrid fungi.</title>
        <authorList>
            <person name="Stajich J.E."/>
            <person name="Amses K."/>
            <person name="Simmons R."/>
            <person name="Seto K."/>
            <person name="Myers J."/>
            <person name="Bonds A."/>
            <person name="Quandt C.A."/>
            <person name="Barry K."/>
            <person name="Liu P."/>
            <person name="Grigoriev I."/>
            <person name="Longcore J.E."/>
            <person name="James T.Y."/>
        </authorList>
    </citation>
    <scope>NUCLEOTIDE SEQUENCE</scope>
    <source>
        <strain evidence="1">PLAUS21</strain>
    </source>
</reference>
<dbReference type="PANTHER" id="PTHR28037">
    <property type="entry name" value="ALCOHOL O-ACETYLTRANSFERASE 1-RELATED"/>
    <property type="match status" value="1"/>
</dbReference>
<dbReference type="InterPro" id="IPR023213">
    <property type="entry name" value="CAT-like_dom_sf"/>
</dbReference>
<gene>
    <name evidence="1" type="ORF">HK103_007519</name>
</gene>
<evidence type="ECO:0000313" key="2">
    <source>
        <dbReference type="Proteomes" id="UP001210925"/>
    </source>
</evidence>
<dbReference type="EMBL" id="JADGKB010000092">
    <property type="protein sequence ID" value="KAJ3254131.1"/>
    <property type="molecule type" value="Genomic_DNA"/>
</dbReference>
<dbReference type="Gene3D" id="3.30.559.30">
    <property type="entry name" value="Nonribosomal peptide synthetase, condensation domain"/>
    <property type="match status" value="1"/>
</dbReference>
<keyword evidence="2" id="KW-1185">Reference proteome</keyword>
<proteinExistence type="predicted"/>
<dbReference type="SUPFAM" id="SSF52777">
    <property type="entry name" value="CoA-dependent acyltransferases"/>
    <property type="match status" value="1"/>
</dbReference>
<dbReference type="AlphaFoldDB" id="A0AAD5Y6B1"/>
<evidence type="ECO:0008006" key="3">
    <source>
        <dbReference type="Google" id="ProtNLM"/>
    </source>
</evidence>
<evidence type="ECO:0000313" key="1">
    <source>
        <dbReference type="EMBL" id="KAJ3254131.1"/>
    </source>
</evidence>
<accession>A0AAD5Y6B1</accession>
<dbReference type="Proteomes" id="UP001210925">
    <property type="component" value="Unassembled WGS sequence"/>
</dbReference>
<dbReference type="InterPro" id="IPR052058">
    <property type="entry name" value="Alcohol_O-acetyltransferase"/>
</dbReference>
<organism evidence="1 2">
    <name type="scientific">Boothiomyces macroporosus</name>
    <dbReference type="NCBI Taxonomy" id="261099"/>
    <lineage>
        <taxon>Eukaryota</taxon>
        <taxon>Fungi</taxon>
        <taxon>Fungi incertae sedis</taxon>
        <taxon>Chytridiomycota</taxon>
        <taxon>Chytridiomycota incertae sedis</taxon>
        <taxon>Chytridiomycetes</taxon>
        <taxon>Rhizophydiales</taxon>
        <taxon>Terramycetaceae</taxon>
        <taxon>Boothiomyces</taxon>
    </lineage>
</organism>
<comment type="caution">
    <text evidence="1">The sequence shown here is derived from an EMBL/GenBank/DDBJ whole genome shotgun (WGS) entry which is preliminary data.</text>
</comment>
<dbReference type="PANTHER" id="PTHR28037:SF1">
    <property type="entry name" value="ALCOHOL O-ACETYLTRANSFERASE 1-RELATED"/>
    <property type="match status" value="1"/>
</dbReference>
<dbReference type="Gene3D" id="3.30.559.10">
    <property type="entry name" value="Chloramphenicol acetyltransferase-like domain"/>
    <property type="match status" value="1"/>
</dbReference>
<protein>
    <recommendedName>
        <fullName evidence="3">Condensation domain-containing protein</fullName>
    </recommendedName>
</protein>
<sequence length="449" mass="51203">MKENEFRLEGLERFVTINDDRSVKIAHISVLYGNPYHLAQLLPKAFMNVINKHPKMRTIAYPHSTKVYTRDCLDYAEAGKLVATVDMDDWQDYVLQECEAPFQRTREIPFKLSLVIQSEKQSTLILFSDHYMSDGHSGLIILNDILENIRDECIPLYELKRTRSFFSSAFSNFTSKLLDNKLVDYAISGLAMKTFTSFKSCLPLISENDVNVDKVVPKSFGYFESGSFENLQQALNRCRQEETTLNAAVMILLAIAAGKISNQKEVIQLAFDIDYNMRGKVEGITKEDVGFNVAIGSLESFLKGLDVNEKFWDAAKRLRKESLIADKSLSQKLNQVYSHRNLHSLKTVPTPNDRCCINDLNLSNIGRYPFETVVGNYKIKNIWVYNNMPYLGPAFTFFLTSTENINYSCVSRVENTSGKKLFDYAVSLVENIHTLDSEITVKQVLGRLE</sequence>
<name>A0AAD5Y6B1_9FUNG</name>